<dbReference type="STRING" id="1545044.SAMN05444276_11122"/>
<name>A0A1H3D654_9RHOB</name>
<dbReference type="Pfam" id="PF13304">
    <property type="entry name" value="AAA_21"/>
    <property type="match status" value="1"/>
</dbReference>
<dbReference type="InterPro" id="IPR003959">
    <property type="entry name" value="ATPase_AAA_core"/>
</dbReference>
<dbReference type="OrthoDB" id="9789856at2"/>
<keyword evidence="2" id="KW-0067">ATP-binding</keyword>
<evidence type="ECO:0000259" key="1">
    <source>
        <dbReference type="SMART" id="SM00382"/>
    </source>
</evidence>
<dbReference type="SMART" id="SM00382">
    <property type="entry name" value="AAA"/>
    <property type="match status" value="1"/>
</dbReference>
<dbReference type="GO" id="GO:0005524">
    <property type="term" value="F:ATP binding"/>
    <property type="evidence" value="ECO:0007669"/>
    <property type="project" value="UniProtKB-KW"/>
</dbReference>
<dbReference type="Gene3D" id="3.40.50.300">
    <property type="entry name" value="P-loop containing nucleotide triphosphate hydrolases"/>
    <property type="match status" value="2"/>
</dbReference>
<protein>
    <submittedName>
        <fullName evidence="2">Predicted ATP-binding protein involved in virulence</fullName>
    </submittedName>
</protein>
<feature type="domain" description="AAA+ ATPase" evidence="1">
    <location>
        <begin position="22"/>
        <end position="345"/>
    </location>
</feature>
<keyword evidence="2" id="KW-0547">Nucleotide-binding</keyword>
<evidence type="ECO:0000313" key="3">
    <source>
        <dbReference type="Proteomes" id="UP000182944"/>
    </source>
</evidence>
<dbReference type="PANTHER" id="PTHR32182:SF23">
    <property type="entry name" value="ATP BINDING PROTEIN"/>
    <property type="match status" value="1"/>
</dbReference>
<dbReference type="SUPFAM" id="SSF52540">
    <property type="entry name" value="P-loop containing nucleoside triphosphate hydrolases"/>
    <property type="match status" value="1"/>
</dbReference>
<dbReference type="GO" id="GO:0006302">
    <property type="term" value="P:double-strand break repair"/>
    <property type="evidence" value="ECO:0007669"/>
    <property type="project" value="TreeGrafter"/>
</dbReference>
<gene>
    <name evidence="2" type="ORF">SAMN05444276_11122</name>
</gene>
<dbReference type="GO" id="GO:0016887">
    <property type="term" value="F:ATP hydrolysis activity"/>
    <property type="evidence" value="ECO:0007669"/>
    <property type="project" value="InterPro"/>
</dbReference>
<proteinExistence type="predicted"/>
<sequence length="425" mass="46811">MKIRQLSVAGLRGFDQATFDFDPQFTLLVGVNGVGKSSVLEALRVSLSRVMPKFTASRAAPLAFSADDIRLGAASLTVDVLFRFPDDAEQRFLLHKPRERFVEGKEGSVREGTIETPEREEFTPARLSKPYPVGSQPIAVYFGTRRSHPSDEQIRGGRAQSGPASAYADALSDVRPLHLRELASWMLAQEALADELPRAGSHLEALRSAAARFLPTCTGLRATKSADKPHLLISKDGIELDVRYLSEGERGVLAFALDLARRLSQANPDLDDPVRDGIATVLIDEIDMHMHPLWQRQIVSLLTETFRSCQFIATTHSPQVISETQPERVLLLQAEGDRIASRRCGQAYGLDTNYILEHLMGTPARPERTRQRIAAIEAALDEGELDQARTQLAELRSLIHGDDPTVVGLEATINNLEALGDADDH</sequence>
<dbReference type="InterPro" id="IPR027417">
    <property type="entry name" value="P-loop_NTPase"/>
</dbReference>
<dbReference type="PANTHER" id="PTHR32182">
    <property type="entry name" value="DNA REPLICATION AND REPAIR PROTEIN RECF"/>
    <property type="match status" value="1"/>
</dbReference>
<dbReference type="InterPro" id="IPR003593">
    <property type="entry name" value="AAA+_ATPase"/>
</dbReference>
<dbReference type="RefSeq" id="WP_036732769.1">
    <property type="nucleotide sequence ID" value="NZ_FNNA01000011.1"/>
</dbReference>
<keyword evidence="3" id="KW-1185">Reference proteome</keyword>
<dbReference type="GO" id="GO:0000731">
    <property type="term" value="P:DNA synthesis involved in DNA repair"/>
    <property type="evidence" value="ECO:0007669"/>
    <property type="project" value="TreeGrafter"/>
</dbReference>
<dbReference type="EMBL" id="FNNA01000011">
    <property type="protein sequence ID" value="SDX61149.1"/>
    <property type="molecule type" value="Genomic_DNA"/>
</dbReference>
<reference evidence="3" key="1">
    <citation type="submission" date="2016-10" db="EMBL/GenBank/DDBJ databases">
        <authorList>
            <person name="Varghese N."/>
            <person name="Submissions S."/>
        </authorList>
    </citation>
    <scope>NUCLEOTIDE SEQUENCE [LARGE SCALE GENOMIC DNA]</scope>
    <source>
        <strain evidence="3">DSM 29303</strain>
    </source>
</reference>
<organism evidence="2 3">
    <name type="scientific">Paracoccus sanguinis</name>
    <dbReference type="NCBI Taxonomy" id="1545044"/>
    <lineage>
        <taxon>Bacteria</taxon>
        <taxon>Pseudomonadati</taxon>
        <taxon>Pseudomonadota</taxon>
        <taxon>Alphaproteobacteria</taxon>
        <taxon>Rhodobacterales</taxon>
        <taxon>Paracoccaceae</taxon>
        <taxon>Paracoccus</taxon>
    </lineage>
</organism>
<accession>A0A1H3D654</accession>
<dbReference type="AlphaFoldDB" id="A0A1H3D654"/>
<dbReference type="Proteomes" id="UP000182944">
    <property type="component" value="Unassembled WGS sequence"/>
</dbReference>
<evidence type="ECO:0000313" key="2">
    <source>
        <dbReference type="EMBL" id="SDX61149.1"/>
    </source>
</evidence>